<dbReference type="EMBL" id="AMCI01009463">
    <property type="protein sequence ID" value="EJW89454.1"/>
    <property type="molecule type" value="Genomic_DNA"/>
</dbReference>
<accession>J9FPY9</accession>
<protein>
    <submittedName>
        <fullName evidence="1">Uncharacterized protein</fullName>
    </submittedName>
</protein>
<dbReference type="AlphaFoldDB" id="J9FPY9"/>
<organism evidence="1">
    <name type="scientific">gut metagenome</name>
    <dbReference type="NCBI Taxonomy" id="749906"/>
    <lineage>
        <taxon>unclassified sequences</taxon>
        <taxon>metagenomes</taxon>
        <taxon>organismal metagenomes</taxon>
    </lineage>
</organism>
<sequence>MWTVHVVNSACFPALSVLRYPWRLGPFISLVVVALF</sequence>
<name>J9FPY9_9ZZZZ</name>
<gene>
    <name evidence="1" type="ORF">EVA_22438</name>
</gene>
<evidence type="ECO:0000313" key="1">
    <source>
        <dbReference type="EMBL" id="EJW89454.1"/>
    </source>
</evidence>
<proteinExistence type="predicted"/>
<comment type="caution">
    <text evidence="1">The sequence shown here is derived from an EMBL/GenBank/DDBJ whole genome shotgun (WGS) entry which is preliminary data.</text>
</comment>
<reference evidence="1" key="1">
    <citation type="journal article" date="2012" name="PLoS ONE">
        <title>Gene sets for utilization of primary and secondary nutrition supplies in the distal gut of endangered iberian lynx.</title>
        <authorList>
            <person name="Alcaide M."/>
            <person name="Messina E."/>
            <person name="Richter M."/>
            <person name="Bargiela R."/>
            <person name="Peplies J."/>
            <person name="Huws S.A."/>
            <person name="Newbold C.J."/>
            <person name="Golyshin P.N."/>
            <person name="Simon M.A."/>
            <person name="Lopez G."/>
            <person name="Yakimov M.M."/>
            <person name="Ferrer M."/>
        </authorList>
    </citation>
    <scope>NUCLEOTIDE SEQUENCE</scope>
</reference>